<dbReference type="InterPro" id="IPR002938">
    <property type="entry name" value="FAD-bd"/>
</dbReference>
<dbReference type="PANTHER" id="PTHR42685:SF19">
    <property type="entry name" value="POSSIBLE OXIDOREDUCTASE"/>
    <property type="match status" value="1"/>
</dbReference>
<dbReference type="Pfam" id="PF01494">
    <property type="entry name" value="FAD_binding_3"/>
    <property type="match status" value="1"/>
</dbReference>
<reference evidence="2 3" key="1">
    <citation type="submission" date="2023-03" db="EMBL/GenBank/DDBJ databases">
        <title>YIM 133296 draft genome.</title>
        <authorList>
            <person name="Xiong L."/>
        </authorList>
    </citation>
    <scope>NUCLEOTIDE SEQUENCE [LARGE SCALE GENOMIC DNA]</scope>
    <source>
        <strain evidence="2 3">YIM 133296</strain>
    </source>
</reference>
<dbReference type="Proteomes" id="UP001528912">
    <property type="component" value="Unassembled WGS sequence"/>
</dbReference>
<evidence type="ECO:0000313" key="2">
    <source>
        <dbReference type="EMBL" id="MDF8266325.1"/>
    </source>
</evidence>
<dbReference type="InterPro" id="IPR050407">
    <property type="entry name" value="Geranylgeranyl_reductase"/>
</dbReference>
<gene>
    <name evidence="2" type="ORF">P4R38_18910</name>
</gene>
<dbReference type="InterPro" id="IPR036188">
    <property type="entry name" value="FAD/NAD-bd_sf"/>
</dbReference>
<evidence type="ECO:0000259" key="1">
    <source>
        <dbReference type="Pfam" id="PF01494"/>
    </source>
</evidence>
<dbReference type="EMBL" id="JAROAV010000053">
    <property type="protein sequence ID" value="MDF8266325.1"/>
    <property type="molecule type" value="Genomic_DNA"/>
</dbReference>
<keyword evidence="3" id="KW-1185">Reference proteome</keyword>
<proteinExistence type="predicted"/>
<name>A0ABT6CBP4_9MICO</name>
<dbReference type="RefSeq" id="WP_277193513.1">
    <property type="nucleotide sequence ID" value="NZ_JAROAV010000053.1"/>
</dbReference>
<comment type="caution">
    <text evidence="2">The sequence shown here is derived from an EMBL/GenBank/DDBJ whole genome shotgun (WGS) entry which is preliminary data.</text>
</comment>
<organism evidence="2 3">
    <name type="scientific">Luteipulveratus flavus</name>
    <dbReference type="NCBI Taxonomy" id="3031728"/>
    <lineage>
        <taxon>Bacteria</taxon>
        <taxon>Bacillati</taxon>
        <taxon>Actinomycetota</taxon>
        <taxon>Actinomycetes</taxon>
        <taxon>Micrococcales</taxon>
        <taxon>Dermacoccaceae</taxon>
        <taxon>Luteipulveratus</taxon>
    </lineage>
</organism>
<sequence length="347" mass="36197">MSTDVVVVGGGPVGLGTAVYAARAGLTTTVLEPRDGDVDKACGEGLMPGGLAALAGLGIEPPGYPLTGITYLAPGVRASAAFRSGPGRGVRRTVLHRALRTAALASGVELRSCAASDITAEADRVVVSCGDGSTLSAGHLIAADGLHSPTRRRLGLDRPADRRPRFGQRRHFRVRPWSDRVEVHWGRSAEAYVTPVAEDLVGVAVLTGERASYDTHLRQFPELVARLDGAEPATDVRGAGPLRQRAAAPVRGRVMLVGDASGYVDALTGEGISLGLAHGRAAVDAIVSGRPESYASAWRAVNRVPFAATGLLLRATEPAWIRKRIVPAAATLPWLFGAALHRLEGAS</sequence>
<feature type="domain" description="FAD-binding" evidence="1">
    <location>
        <begin position="3"/>
        <end position="279"/>
    </location>
</feature>
<dbReference type="SUPFAM" id="SSF51905">
    <property type="entry name" value="FAD/NAD(P)-binding domain"/>
    <property type="match status" value="1"/>
</dbReference>
<dbReference type="PANTHER" id="PTHR42685">
    <property type="entry name" value="GERANYLGERANYL DIPHOSPHATE REDUCTASE"/>
    <property type="match status" value="1"/>
</dbReference>
<evidence type="ECO:0000313" key="3">
    <source>
        <dbReference type="Proteomes" id="UP001528912"/>
    </source>
</evidence>
<dbReference type="Gene3D" id="3.50.50.60">
    <property type="entry name" value="FAD/NAD(P)-binding domain"/>
    <property type="match status" value="1"/>
</dbReference>
<protein>
    <submittedName>
        <fullName evidence="2">NAD(P)/FAD-dependent oxidoreductase</fullName>
    </submittedName>
</protein>
<accession>A0ABT6CBP4</accession>
<dbReference type="PRINTS" id="PR00420">
    <property type="entry name" value="RNGMNOXGNASE"/>
</dbReference>